<dbReference type="Gene3D" id="3.40.50.12780">
    <property type="entry name" value="N-terminal domain of ligase-like"/>
    <property type="match status" value="1"/>
</dbReference>
<reference evidence="2" key="1">
    <citation type="journal article" date="2019" name="Int. J. Syst. Evol. Microbiol.">
        <title>The Global Catalogue of Microorganisms (GCM) 10K type strain sequencing project: providing services to taxonomists for standard genome sequencing and annotation.</title>
        <authorList>
            <consortium name="The Broad Institute Genomics Platform"/>
            <consortium name="The Broad Institute Genome Sequencing Center for Infectious Disease"/>
            <person name="Wu L."/>
            <person name="Ma J."/>
        </authorList>
    </citation>
    <scope>NUCLEOTIDE SEQUENCE [LARGE SCALE GENOMIC DNA]</scope>
    <source>
        <strain evidence="2">CGMCC 1.15474</strain>
    </source>
</reference>
<organism evidence="1 2">
    <name type="scientific">Metabacillus endolithicus</name>
    <dbReference type="NCBI Taxonomy" id="1535204"/>
    <lineage>
        <taxon>Bacteria</taxon>
        <taxon>Bacillati</taxon>
        <taxon>Bacillota</taxon>
        <taxon>Bacilli</taxon>
        <taxon>Bacillales</taxon>
        <taxon>Bacillaceae</taxon>
        <taxon>Metabacillus</taxon>
    </lineage>
</organism>
<dbReference type="InterPro" id="IPR053158">
    <property type="entry name" value="CapK_Type1_Caps_Biosynth"/>
</dbReference>
<comment type="caution">
    <text evidence="1">The sequence shown here is derived from an EMBL/GenBank/DDBJ whole genome shotgun (WGS) entry which is preliminary data.</text>
</comment>
<name>A0ABW5BV72_9BACI</name>
<keyword evidence="2" id="KW-1185">Reference proteome</keyword>
<dbReference type="EMBL" id="JBHUIK010000001">
    <property type="protein sequence ID" value="MFD2212723.1"/>
    <property type="molecule type" value="Genomic_DNA"/>
</dbReference>
<dbReference type="NCBIfam" id="TIGR02304">
    <property type="entry name" value="aden_form_hyp"/>
    <property type="match status" value="1"/>
</dbReference>
<gene>
    <name evidence="1" type="ORF">ACFSKK_03245</name>
</gene>
<proteinExistence type="predicted"/>
<dbReference type="InterPro" id="IPR042099">
    <property type="entry name" value="ANL_N_sf"/>
</dbReference>
<dbReference type="RefSeq" id="WP_379050056.1">
    <property type="nucleotide sequence ID" value="NZ_JBHUIK010000001.1"/>
</dbReference>
<sequence length="444" mass="51621">MNKSLLLKQYFLTKYGRRFTTREKLLAFHDKKMKNHITFVLKHSTFYKELYKDVLNNHNWKSLPIITKSDMMDSFNELNTVGIKKEKAFQLAFDAEETRDFSPRIGNVSIGLSSGTSGNRGLFLVSSREEAMWAGTVLAKMLPSSIFREHKVAFFLRANSNLYESTESGKISFHYFDLLDSFPKHIERLNQLKPSIIIAPPSMLRMIATWKDKQIISISPEKIISVAEVLEDLDKSYIENIFEQTLHQVYQATEGFLAATCSYGVLHMNEDLISVQKEYLNKEKGIFVPIISDFTRKTQPIIRYRLNDILIERKTACPCGSHFLALERIDGRCDDLFYGENLLTNEETCLFPDFIRKSIMISSNQILEYKVIQREFNLIEIKLKVESDEEAVKDLVLAELQKLWKHYQLVVPQFQFTPYDIVTSDKKLKRIENRMKVKSNDSII</sequence>
<dbReference type="PANTHER" id="PTHR36932">
    <property type="entry name" value="CAPSULAR POLYSACCHARIDE BIOSYNTHESIS PROTEIN"/>
    <property type="match status" value="1"/>
</dbReference>
<dbReference type="InterPro" id="IPR012685">
    <property type="entry name" value="CHP02304_F390_synth-rel"/>
</dbReference>
<evidence type="ECO:0000313" key="2">
    <source>
        <dbReference type="Proteomes" id="UP001597318"/>
    </source>
</evidence>
<dbReference type="Proteomes" id="UP001597318">
    <property type="component" value="Unassembled WGS sequence"/>
</dbReference>
<evidence type="ECO:0000313" key="1">
    <source>
        <dbReference type="EMBL" id="MFD2212723.1"/>
    </source>
</evidence>
<dbReference type="PANTHER" id="PTHR36932:SF1">
    <property type="entry name" value="CAPSULAR POLYSACCHARIDE BIOSYNTHESIS PROTEIN"/>
    <property type="match status" value="1"/>
</dbReference>
<protein>
    <submittedName>
        <fullName evidence="1">F390 synthetase-related protein</fullName>
    </submittedName>
</protein>
<accession>A0ABW5BV72</accession>